<name>A0A5E5A528_9BURK</name>
<keyword evidence="2" id="KW-1185">Reference proteome</keyword>
<accession>A0A5E5A528</accession>
<dbReference type="OrthoDB" id="8937944at2"/>
<organism evidence="1 2">
    <name type="scientific">Pandoraea captiosa</name>
    <dbReference type="NCBI Taxonomy" id="2508302"/>
    <lineage>
        <taxon>Bacteria</taxon>
        <taxon>Pseudomonadati</taxon>
        <taxon>Pseudomonadota</taxon>
        <taxon>Betaproteobacteria</taxon>
        <taxon>Burkholderiales</taxon>
        <taxon>Burkholderiaceae</taxon>
        <taxon>Pandoraea</taxon>
    </lineage>
</organism>
<dbReference type="RefSeq" id="WP_150625840.1">
    <property type="nucleotide sequence ID" value="NZ_CABPSQ010000004.1"/>
</dbReference>
<gene>
    <name evidence="1" type="ORF">PCA31118_02871</name>
</gene>
<sequence>MRVGNLRKSPDRAVPYLAFKVDVEVDANGVTEEYLAAHGDVLSASTQMYPPFTEPDDMLFCSINGADIASMTRPLTDNDVGAEIVVNFPGDVLRGLTSGEYAFTYRCEAPDGTVIGLSAQKMILVDLTPSLTLIPPQVEHGGDGNLNPMLALQGAKVQVRYQGMTAGHRVQVHWDGTPGDGTIDTAFETVPAPQPDFLEFAIAPAVVAANVGAPACDVRYTVSRSGADQTSPAFLLSVLRFMPNNMPVPQLPDLAGNDYIEPDKLPNGARVQLQPWRLAFERQRLWFWAEGEHEDRPGESYVCAMRDGLPITATEAQQGIDVLIPSSWLGVLKHGSRLMIRYQVGFHDEGRQDGFNVSFEVRNR</sequence>
<evidence type="ECO:0000313" key="1">
    <source>
        <dbReference type="EMBL" id="VVE68336.1"/>
    </source>
</evidence>
<protein>
    <submittedName>
        <fullName evidence="1">Uncharacterized protein</fullName>
    </submittedName>
</protein>
<reference evidence="1 2" key="1">
    <citation type="submission" date="2019-08" db="EMBL/GenBank/DDBJ databases">
        <authorList>
            <person name="Peeters C."/>
        </authorList>
    </citation>
    <scope>NUCLEOTIDE SEQUENCE [LARGE SCALE GENOMIC DNA]</scope>
    <source>
        <strain evidence="1 2">LMG 31118</strain>
    </source>
</reference>
<dbReference type="AlphaFoldDB" id="A0A5E5A528"/>
<evidence type="ECO:0000313" key="2">
    <source>
        <dbReference type="Proteomes" id="UP000414136"/>
    </source>
</evidence>
<dbReference type="Proteomes" id="UP000414136">
    <property type="component" value="Unassembled WGS sequence"/>
</dbReference>
<dbReference type="EMBL" id="CABPSQ010000004">
    <property type="protein sequence ID" value="VVE68336.1"/>
    <property type="molecule type" value="Genomic_DNA"/>
</dbReference>
<proteinExistence type="predicted"/>